<keyword evidence="11" id="KW-0520">NAD</keyword>
<reference evidence="17" key="1">
    <citation type="submission" date="2020-12" db="EMBL/GenBank/DDBJ databases">
        <title>M. sibirica DSM 26468T genome.</title>
        <authorList>
            <person name="Thieme N."/>
            <person name="Rettenmaier R."/>
            <person name="Zverlov V."/>
            <person name="Liebl W."/>
        </authorList>
    </citation>
    <scope>NUCLEOTIDE SEQUENCE</scope>
    <source>
        <strain evidence="17">DSM 26468</strain>
    </source>
</reference>
<feature type="domain" description="4Fe-4S ferredoxin-type" evidence="15">
    <location>
        <begin position="139"/>
        <end position="172"/>
    </location>
</feature>
<feature type="domain" description="4Fe-4S His(Cys)3-ligated-type" evidence="16">
    <location>
        <begin position="80"/>
        <end position="119"/>
    </location>
</feature>
<dbReference type="GO" id="GO:0051539">
    <property type="term" value="F:4 iron, 4 sulfur cluster binding"/>
    <property type="evidence" value="ECO:0007669"/>
    <property type="project" value="UniProtKB-KW"/>
</dbReference>
<comment type="cofactor">
    <cofactor evidence="1">
        <name>[4Fe-4S] cluster</name>
        <dbReference type="ChEBI" id="CHEBI:49883"/>
    </cofactor>
</comment>
<evidence type="ECO:0000313" key="17">
    <source>
        <dbReference type="EMBL" id="MBH1939483.1"/>
    </source>
</evidence>
<evidence type="ECO:0000256" key="4">
    <source>
        <dbReference type="ARBA" id="ARBA00022485"/>
    </source>
</evidence>
<feature type="domain" description="4Fe-4S ferredoxin-type" evidence="15">
    <location>
        <begin position="182"/>
        <end position="211"/>
    </location>
</feature>
<dbReference type="InterPro" id="IPR019574">
    <property type="entry name" value="NADH_UbQ_OxRdtase_Gsu_4Fe4S-bd"/>
</dbReference>
<dbReference type="InterPro" id="IPR003149">
    <property type="entry name" value="Fe_hydrogenase_ssu"/>
</dbReference>
<dbReference type="GO" id="GO:0008901">
    <property type="term" value="F:ferredoxin hydrogenase activity"/>
    <property type="evidence" value="ECO:0007669"/>
    <property type="project" value="InterPro"/>
</dbReference>
<protein>
    <submittedName>
        <fullName evidence="17">(2Fe-2S)-binding protein</fullName>
    </submittedName>
</protein>
<dbReference type="InterPro" id="IPR009016">
    <property type="entry name" value="Fe_hydrogenase"/>
</dbReference>
<keyword evidence="8" id="KW-1278">Translocase</keyword>
<dbReference type="Pfam" id="PF13510">
    <property type="entry name" value="Fer2_4"/>
    <property type="match status" value="1"/>
</dbReference>
<dbReference type="GO" id="GO:0008137">
    <property type="term" value="F:NADH dehydrogenase (ubiquinone) activity"/>
    <property type="evidence" value="ECO:0007669"/>
    <property type="project" value="InterPro"/>
</dbReference>
<dbReference type="Gene3D" id="3.40.50.1780">
    <property type="match status" value="1"/>
</dbReference>
<comment type="caution">
    <text evidence="17">The sequence shown here is derived from an EMBL/GenBank/DDBJ whole genome shotgun (WGS) entry which is preliminary data.</text>
</comment>
<dbReference type="FunFam" id="3.10.20.740:FF:000004">
    <property type="entry name" value="NADH-quinone oxidoreductase"/>
    <property type="match status" value="1"/>
</dbReference>
<evidence type="ECO:0000256" key="9">
    <source>
        <dbReference type="ARBA" id="ARBA00023004"/>
    </source>
</evidence>
<keyword evidence="7" id="KW-0677">Repeat</keyword>
<evidence type="ECO:0000256" key="3">
    <source>
        <dbReference type="ARBA" id="ARBA00005404"/>
    </source>
</evidence>
<dbReference type="InterPro" id="IPR017900">
    <property type="entry name" value="4Fe4S_Fe_S_CS"/>
</dbReference>
<comment type="similarity">
    <text evidence="3">Belongs to the complex I 75 kDa subunit family.</text>
</comment>
<dbReference type="Gene3D" id="3.10.20.740">
    <property type="match status" value="1"/>
</dbReference>
<evidence type="ECO:0000256" key="8">
    <source>
        <dbReference type="ARBA" id="ARBA00022967"/>
    </source>
</evidence>
<evidence type="ECO:0000256" key="2">
    <source>
        <dbReference type="ARBA" id="ARBA00004370"/>
    </source>
</evidence>
<keyword evidence="6" id="KW-0479">Metal-binding</keyword>
<dbReference type="GO" id="GO:0016020">
    <property type="term" value="C:membrane"/>
    <property type="evidence" value="ECO:0007669"/>
    <property type="project" value="UniProtKB-SubCell"/>
</dbReference>
<evidence type="ECO:0000259" key="15">
    <source>
        <dbReference type="PROSITE" id="PS51379"/>
    </source>
</evidence>
<dbReference type="PROSITE" id="PS51839">
    <property type="entry name" value="4FE4S_HC3"/>
    <property type="match status" value="1"/>
</dbReference>
<dbReference type="SMART" id="SM00929">
    <property type="entry name" value="NADH-G_4Fe-4S_3"/>
    <property type="match status" value="1"/>
</dbReference>
<evidence type="ECO:0000256" key="12">
    <source>
        <dbReference type="ARBA" id="ARBA00023136"/>
    </source>
</evidence>
<evidence type="ECO:0000259" key="16">
    <source>
        <dbReference type="PROSITE" id="PS51839"/>
    </source>
</evidence>
<dbReference type="InterPro" id="IPR036991">
    <property type="entry name" value="Fe_hydrogenase_ssu_sf"/>
</dbReference>
<dbReference type="InterPro" id="IPR017896">
    <property type="entry name" value="4Fe4S_Fe-S-bd"/>
</dbReference>
<dbReference type="Proteomes" id="UP000623269">
    <property type="component" value="Unassembled WGS sequence"/>
</dbReference>
<name>A0A8J7KZ64_9FIRM</name>
<dbReference type="GO" id="GO:0005506">
    <property type="term" value="F:iron ion binding"/>
    <property type="evidence" value="ECO:0007669"/>
    <property type="project" value="InterPro"/>
</dbReference>
<dbReference type="SUPFAM" id="SSF54862">
    <property type="entry name" value="4Fe-4S ferredoxins"/>
    <property type="match status" value="1"/>
</dbReference>
<dbReference type="PROSITE" id="PS00198">
    <property type="entry name" value="4FE4S_FER_1"/>
    <property type="match status" value="1"/>
</dbReference>
<dbReference type="PROSITE" id="PS00641">
    <property type="entry name" value="COMPLEX1_75K_1"/>
    <property type="match status" value="1"/>
</dbReference>
<keyword evidence="4" id="KW-0004">4Fe-4S</keyword>
<dbReference type="InterPro" id="IPR000283">
    <property type="entry name" value="NADH_UbQ_OxRdtase_75kDa_su_CS"/>
</dbReference>
<dbReference type="SUPFAM" id="SSF53920">
    <property type="entry name" value="Fe-only hydrogenase"/>
    <property type="match status" value="1"/>
</dbReference>
<keyword evidence="12" id="KW-0472">Membrane</keyword>
<dbReference type="InterPro" id="IPR001041">
    <property type="entry name" value="2Fe-2S_ferredoxin-type"/>
</dbReference>
<dbReference type="InterPro" id="IPR004108">
    <property type="entry name" value="Fe_hydrogenase_lsu_C"/>
</dbReference>
<dbReference type="EMBL" id="JAEAGR010000001">
    <property type="protein sequence ID" value="MBH1939483.1"/>
    <property type="molecule type" value="Genomic_DNA"/>
</dbReference>
<dbReference type="Pfam" id="PF02256">
    <property type="entry name" value="Fe_hyd_SSU"/>
    <property type="match status" value="1"/>
</dbReference>
<evidence type="ECO:0000256" key="1">
    <source>
        <dbReference type="ARBA" id="ARBA00001966"/>
    </source>
</evidence>
<dbReference type="PANTHER" id="PTHR11615">
    <property type="entry name" value="NITRATE, FORMATE, IRON DEHYDROGENASE"/>
    <property type="match status" value="1"/>
</dbReference>
<feature type="domain" description="2Fe-2S ferredoxin-type" evidence="14">
    <location>
        <begin position="1"/>
        <end position="80"/>
    </location>
</feature>
<keyword evidence="9" id="KW-0408">Iron</keyword>
<keyword evidence="10" id="KW-0411">Iron-sulfur</keyword>
<dbReference type="RefSeq" id="WP_197659702.1">
    <property type="nucleotide sequence ID" value="NZ_JAEAGR010000001.1"/>
</dbReference>
<dbReference type="Gene3D" id="3.30.70.20">
    <property type="match status" value="1"/>
</dbReference>
<evidence type="ECO:0000256" key="6">
    <source>
        <dbReference type="ARBA" id="ARBA00022723"/>
    </source>
</evidence>
<evidence type="ECO:0000256" key="5">
    <source>
        <dbReference type="ARBA" id="ARBA00022714"/>
    </source>
</evidence>
<dbReference type="InterPro" id="IPR050340">
    <property type="entry name" value="Cytosolic_Fe-S_CAF"/>
</dbReference>
<dbReference type="InterPro" id="IPR036010">
    <property type="entry name" value="2Fe-2S_ferredoxin-like_sf"/>
</dbReference>
<dbReference type="FunFam" id="3.30.70.20:FF:000035">
    <property type="entry name" value="Iron hydrogenase 1"/>
    <property type="match status" value="1"/>
</dbReference>
<dbReference type="Pfam" id="PF12838">
    <property type="entry name" value="Fer4_7"/>
    <property type="match status" value="1"/>
</dbReference>
<dbReference type="PROSITE" id="PS51085">
    <property type="entry name" value="2FE2S_FER_2"/>
    <property type="match status" value="1"/>
</dbReference>
<evidence type="ECO:0000256" key="10">
    <source>
        <dbReference type="ARBA" id="ARBA00023014"/>
    </source>
</evidence>
<dbReference type="Gene3D" id="3.40.950.10">
    <property type="entry name" value="Fe-only Hydrogenase (Larger Subunit), Chain L, domain 3"/>
    <property type="match status" value="1"/>
</dbReference>
<keyword evidence="18" id="KW-1185">Reference proteome</keyword>
<dbReference type="AlphaFoldDB" id="A0A8J7KZ64"/>
<comment type="cofactor">
    <cofactor evidence="13">
        <name>[2Fe-2S] cluster</name>
        <dbReference type="ChEBI" id="CHEBI:190135"/>
    </cofactor>
</comment>
<dbReference type="GO" id="GO:0051537">
    <property type="term" value="F:2 iron, 2 sulfur cluster binding"/>
    <property type="evidence" value="ECO:0007669"/>
    <property type="project" value="UniProtKB-KW"/>
</dbReference>
<evidence type="ECO:0000256" key="11">
    <source>
        <dbReference type="ARBA" id="ARBA00023027"/>
    </source>
</evidence>
<dbReference type="NCBIfam" id="TIGR02512">
    <property type="entry name" value="FeFe_hydrog_A"/>
    <property type="match status" value="1"/>
</dbReference>
<gene>
    <name evidence="17" type="ORF">I5677_01085</name>
</gene>
<dbReference type="PROSITE" id="PS51379">
    <property type="entry name" value="4FE4S_FER_2"/>
    <property type="match status" value="2"/>
</dbReference>
<accession>A0A8J7KZ64</accession>
<dbReference type="Gene3D" id="4.10.260.20">
    <property type="entry name" value="Iron hydrogenase, small subunit"/>
    <property type="match status" value="1"/>
</dbReference>
<evidence type="ECO:0000256" key="7">
    <source>
        <dbReference type="ARBA" id="ARBA00022737"/>
    </source>
</evidence>
<dbReference type="CDD" id="cd00207">
    <property type="entry name" value="fer2"/>
    <property type="match status" value="1"/>
</dbReference>
<keyword evidence="5" id="KW-0001">2Fe-2S</keyword>
<evidence type="ECO:0000256" key="13">
    <source>
        <dbReference type="ARBA" id="ARBA00034078"/>
    </source>
</evidence>
<comment type="subcellular location">
    <subcellularLocation>
        <location evidence="2">Membrane</location>
    </subcellularLocation>
</comment>
<dbReference type="SMART" id="SM00902">
    <property type="entry name" value="Fe_hyd_SSU"/>
    <property type="match status" value="1"/>
</dbReference>
<dbReference type="InterPro" id="IPR013352">
    <property type="entry name" value="Fe_hydrogenase_subset"/>
</dbReference>
<proteinExistence type="inferred from homology"/>
<sequence>MDKKDFMTIDGVPVEIDGEKNLLEVIRKVGIKMPTFCYHSELSIYGACRMCMVENEWGGIDAACSTIPKAGMNIKTNTQRLRKYRKNILELLLANHCRDCTTCNNNGKCKLQDLAMRFDIKDVRFPNTASQPEIDDSSLCITRDANKCILCGDCVRMCNEIQNVGAIDFAHRGSKMTISTAFEIPIAESPCVGCGQCAAVCPTGAIVVKNDAQKVWEALDDMNTKVTVQIAPAVRVGLGKKLELDAEGNAIGLIVAALRRMGFDEIYDTSAGADLTVLEEGNEFIKRLDKNSNLPLFTSCCPAWVQYCEKNYPELLPNVSTCRSPMEMLASIVKDQSNSSSRRHVHVAIMPCTAKKYEAARDEFKVNGVPNVDYVITTQELIQMIREAGIIFTELEPEAVDMPFGTITGAGVIFGVTGGVTEAVLRRLSTDKSKASLMSIAYQGVRGMKGVKETTVMYGDKEVKIAVVSGLKNVSDLIERMKSGEHYDFIEVMACPGGCISGAGQPFAQKDIRENRGNGLYAADKLCNIKCSEENPIMMSLYNGILKGRVHDLLHVNYLPGKEHE</sequence>
<evidence type="ECO:0000259" key="14">
    <source>
        <dbReference type="PROSITE" id="PS51085"/>
    </source>
</evidence>
<evidence type="ECO:0000313" key="18">
    <source>
        <dbReference type="Proteomes" id="UP000623269"/>
    </source>
</evidence>
<dbReference type="Pfam" id="PF02906">
    <property type="entry name" value="Fe_hyd_lg_C"/>
    <property type="match status" value="1"/>
</dbReference>
<dbReference type="SUPFAM" id="SSF54292">
    <property type="entry name" value="2Fe-2S ferredoxin-like"/>
    <property type="match status" value="1"/>
</dbReference>
<dbReference type="GO" id="GO:0042773">
    <property type="term" value="P:ATP synthesis coupled electron transport"/>
    <property type="evidence" value="ECO:0007669"/>
    <property type="project" value="InterPro"/>
</dbReference>
<dbReference type="Pfam" id="PF10588">
    <property type="entry name" value="NADH-G_4Fe-4S_3"/>
    <property type="match status" value="1"/>
</dbReference>
<organism evidence="17 18">
    <name type="scientific">Mobilitalea sibirica</name>
    <dbReference type="NCBI Taxonomy" id="1462919"/>
    <lineage>
        <taxon>Bacteria</taxon>
        <taxon>Bacillati</taxon>
        <taxon>Bacillota</taxon>
        <taxon>Clostridia</taxon>
        <taxon>Lachnospirales</taxon>
        <taxon>Lachnospiraceae</taxon>
        <taxon>Mobilitalea</taxon>
    </lineage>
</organism>